<protein>
    <submittedName>
        <fullName evidence="2">Polysaccharide pyruvyl transferase family protein</fullName>
    </submittedName>
</protein>
<evidence type="ECO:0000259" key="1">
    <source>
        <dbReference type="Pfam" id="PF04230"/>
    </source>
</evidence>
<sequence length="371" mass="42907">MVHILIISLPLHTNIGGILQSYALQTVLSRNGHDAIVLNRPFCSKPSVAKVLAKACCRLLKKMLGRETVPLFYDFKHYKEYTVISQHTEAFIEKNIHCRYYKRYTDIREADWDALVVGSDQIWRRNFNQKIENVFFDFAWDWKNVRRIAYAPSFGLDTWGYSDVETKNCAGLVKKFNLVTVREESAVGLCEKHLGVKPMHVLDPTMLLDRKDYEALTSEVKEKSDGDMLVYLLDPMESNLVTVKEVSAVLHHKPFYVFSKVNDTSLPLSERIQIPVEKWLKGFQDAKFVITDSFHGCIFSIIFNVPFVVLRNEQGGLARIYSLLSMFCLKDRLVDSVDDLKQLKIIDWNKVNAIREKKKYFALGLIDKILR</sequence>
<dbReference type="EMBL" id="QSPV01000028">
    <property type="protein sequence ID" value="RGJ88779.1"/>
    <property type="molecule type" value="Genomic_DNA"/>
</dbReference>
<evidence type="ECO:0000313" key="2">
    <source>
        <dbReference type="EMBL" id="KAB4091504.1"/>
    </source>
</evidence>
<dbReference type="InterPro" id="IPR007345">
    <property type="entry name" value="Polysacch_pyruvyl_Trfase"/>
</dbReference>
<reference evidence="6 7" key="2">
    <citation type="journal article" date="2019" name="Nat. Med.">
        <title>A library of human gut bacterial isolates paired with longitudinal multiomics data enables mechanistic microbiome research.</title>
        <authorList>
            <person name="Poyet M."/>
            <person name="Groussin M."/>
            <person name="Gibbons S.M."/>
            <person name="Avila-Pacheco J."/>
            <person name="Jiang X."/>
            <person name="Kearney S.M."/>
            <person name="Perrotta A.R."/>
            <person name="Berdy B."/>
            <person name="Zhao S."/>
            <person name="Lieberman T.D."/>
            <person name="Swanson P.K."/>
            <person name="Smith M."/>
            <person name="Roesemann S."/>
            <person name="Alexander J.E."/>
            <person name="Rich S.A."/>
            <person name="Livny J."/>
            <person name="Vlamakis H."/>
            <person name="Clish C."/>
            <person name="Bullock K."/>
            <person name="Deik A."/>
            <person name="Scott J."/>
            <person name="Pierce K.A."/>
            <person name="Xavier R.J."/>
            <person name="Alm E.J."/>
        </authorList>
    </citation>
    <scope>NUCLEOTIDE SEQUENCE [LARGE SCALE GENOMIC DNA]</scope>
    <source>
        <strain evidence="3 7">BIOML-A27</strain>
        <strain evidence="2 6">BIOML-A42</strain>
    </source>
</reference>
<gene>
    <name evidence="4" type="ORF">DXD40_19060</name>
    <name evidence="2" type="ORF">GAQ56_09845</name>
    <name evidence="3" type="ORF">GAQ59_17075</name>
</gene>
<organism evidence="2 6">
    <name type="scientific">Bacteroides uniformis</name>
    <dbReference type="NCBI Taxonomy" id="820"/>
    <lineage>
        <taxon>Bacteria</taxon>
        <taxon>Pseudomonadati</taxon>
        <taxon>Bacteroidota</taxon>
        <taxon>Bacteroidia</taxon>
        <taxon>Bacteroidales</taxon>
        <taxon>Bacteroidaceae</taxon>
        <taxon>Bacteroides</taxon>
    </lineage>
</organism>
<evidence type="ECO:0000313" key="4">
    <source>
        <dbReference type="EMBL" id="RGJ88779.1"/>
    </source>
</evidence>
<evidence type="ECO:0000313" key="5">
    <source>
        <dbReference type="Proteomes" id="UP000260844"/>
    </source>
</evidence>
<evidence type="ECO:0000313" key="6">
    <source>
        <dbReference type="Proteomes" id="UP000432488"/>
    </source>
</evidence>
<dbReference type="OrthoDB" id="9799278at2"/>
<evidence type="ECO:0000313" key="3">
    <source>
        <dbReference type="EMBL" id="KAB4167772.1"/>
    </source>
</evidence>
<reference evidence="4 5" key="1">
    <citation type="submission" date="2018-08" db="EMBL/GenBank/DDBJ databases">
        <title>A genome reference for cultivated species of the human gut microbiota.</title>
        <authorList>
            <person name="Zou Y."/>
            <person name="Xue W."/>
            <person name="Luo G."/>
        </authorList>
    </citation>
    <scope>NUCLEOTIDE SEQUENCE [LARGE SCALE GENOMIC DNA]</scope>
    <source>
        <strain evidence="4 5">TM04-30</strain>
    </source>
</reference>
<dbReference type="Proteomes" id="UP000433928">
    <property type="component" value="Unassembled WGS sequence"/>
</dbReference>
<name>A0A3E5BSV1_BACUN</name>
<proteinExistence type="predicted"/>
<dbReference type="Proteomes" id="UP000260844">
    <property type="component" value="Unassembled WGS sequence"/>
</dbReference>
<feature type="domain" description="Polysaccharide pyruvyl transferase" evidence="1">
    <location>
        <begin position="14"/>
        <end position="312"/>
    </location>
</feature>
<dbReference type="EMBL" id="WCUG01000020">
    <property type="protein sequence ID" value="KAB4167772.1"/>
    <property type="molecule type" value="Genomic_DNA"/>
</dbReference>
<dbReference type="Proteomes" id="UP000432488">
    <property type="component" value="Unassembled WGS sequence"/>
</dbReference>
<keyword evidence="2" id="KW-0808">Transferase</keyword>
<dbReference type="EMBL" id="WCUV01000007">
    <property type="protein sequence ID" value="KAB4091504.1"/>
    <property type="molecule type" value="Genomic_DNA"/>
</dbReference>
<accession>A0A3E5BSV1</accession>
<dbReference type="GO" id="GO:0016740">
    <property type="term" value="F:transferase activity"/>
    <property type="evidence" value="ECO:0007669"/>
    <property type="project" value="UniProtKB-KW"/>
</dbReference>
<evidence type="ECO:0000313" key="7">
    <source>
        <dbReference type="Proteomes" id="UP000433928"/>
    </source>
</evidence>
<dbReference type="Pfam" id="PF04230">
    <property type="entry name" value="PS_pyruv_trans"/>
    <property type="match status" value="1"/>
</dbReference>
<dbReference type="AlphaFoldDB" id="A0A3E5BSV1"/>
<comment type="caution">
    <text evidence="2">The sequence shown here is derived from an EMBL/GenBank/DDBJ whole genome shotgun (WGS) entry which is preliminary data.</text>
</comment>